<evidence type="ECO:0000256" key="1">
    <source>
        <dbReference type="SAM" id="MobiDB-lite"/>
    </source>
</evidence>
<protein>
    <submittedName>
        <fullName evidence="2">Uncharacterized protein</fullName>
    </submittedName>
</protein>
<name>A0A9P6JD38_MORAP</name>
<feature type="region of interest" description="Disordered" evidence="1">
    <location>
        <begin position="847"/>
        <end position="866"/>
    </location>
</feature>
<proteinExistence type="predicted"/>
<dbReference type="Proteomes" id="UP000738359">
    <property type="component" value="Unassembled WGS sequence"/>
</dbReference>
<dbReference type="SUPFAM" id="SSF52047">
    <property type="entry name" value="RNI-like"/>
    <property type="match status" value="2"/>
</dbReference>
<reference evidence="2" key="1">
    <citation type="journal article" date="2020" name="Fungal Divers.">
        <title>Resolving the Mortierellaceae phylogeny through synthesis of multi-gene phylogenetics and phylogenomics.</title>
        <authorList>
            <person name="Vandepol N."/>
            <person name="Liber J."/>
            <person name="Desiro A."/>
            <person name="Na H."/>
            <person name="Kennedy M."/>
            <person name="Barry K."/>
            <person name="Grigoriev I.V."/>
            <person name="Miller A.N."/>
            <person name="O'Donnell K."/>
            <person name="Stajich J.E."/>
            <person name="Bonito G."/>
        </authorList>
    </citation>
    <scope>NUCLEOTIDE SEQUENCE</scope>
    <source>
        <strain evidence="2">CK1249</strain>
    </source>
</reference>
<evidence type="ECO:0000313" key="2">
    <source>
        <dbReference type="EMBL" id="KAF9967675.1"/>
    </source>
</evidence>
<organism evidence="2 3">
    <name type="scientific">Mortierella alpina</name>
    <name type="common">Oleaginous fungus</name>
    <name type="synonym">Mortierella renispora</name>
    <dbReference type="NCBI Taxonomy" id="64518"/>
    <lineage>
        <taxon>Eukaryota</taxon>
        <taxon>Fungi</taxon>
        <taxon>Fungi incertae sedis</taxon>
        <taxon>Mucoromycota</taxon>
        <taxon>Mortierellomycotina</taxon>
        <taxon>Mortierellomycetes</taxon>
        <taxon>Mortierellales</taxon>
        <taxon>Mortierellaceae</taxon>
        <taxon>Mortierella</taxon>
    </lineage>
</organism>
<dbReference type="PANTHER" id="PTHR47679:SF1">
    <property type="entry name" value="PROTEIN TORNADO 1"/>
    <property type="match status" value="1"/>
</dbReference>
<dbReference type="EMBL" id="JAAAHY010000064">
    <property type="protein sequence ID" value="KAF9967675.1"/>
    <property type="molecule type" value="Genomic_DNA"/>
</dbReference>
<keyword evidence="3" id="KW-1185">Reference proteome</keyword>
<gene>
    <name evidence="2" type="ORF">BGZ70_008653</name>
</gene>
<sequence length="1637" mass="185082">MAFYKVEGKSVEFLQEVDESQAHTRLEHSPGKVIEVVLCDMATPNTLQEFLKSRPSSKRSAPVMAVTTGQIPESTHPTIVVPSPEEDEGPIHQSQGEPHIAMSSYFPFQERQEILEDDEEDKHRHIVVQDPSQREKIDEKLLREALNTEKMIKLGPFVDMVTNYVQNKIDVKSTQGSVKDSPCISGSFGELTGTELRSLGTFLHKKDQDRVPGNLWRVVTPEGRVKWVCKHHFDEIHSHDATQTFLRLVTANNAGFFQESLRHLTLSFKGSKTAISIVGALAGAPSISELNLTLDWSFTSEELDAVVTKFNRTSVQLLTLDLKDKGGFFKRPRGRLLASSKYQSLQKLYRNPLLRSLRLFGASRFGTRTTRLLGDMVPNLQTLHFRFRFDCHEDQRVLQSIIERCPQLVDLQLGGTYKSQIHDPLAEAIGGLKRLEIFHLYGMEESREGGIICNLLDRLLKSGCPLRELVLVNSQVDAIETMKLIQSCEKTLEVLVLDLAVFQPLKLTSIFPHHCGCSLDSYQLLRNLTSLHFHVADETQSVQQLATAIEGLSLAHLGLSQRDPQAVKKSLAGKSLLQYVNFRPLRSLFLSGFSGECLDPLWKSAKELEFPASAYRPLESLSLEFLSNCPDLATKLNRLTLKSLWVMAEVEELGCEINQLALDLNLSTLKNVVLFRVKYTSSWITSSMTDGNPSSYFENFEQHLKSGKAQDLTIRVGEMIGRSDRSDLNGLSGLVYYVDEQRRITQGADKHWKHHNPRAEEVIEVRSTDDGDHYCHVRDIQHALEFDTLATYKVDDVNIEFLEDSDGKPGTTRLEHFPEKVIVVTVCEIEEPPILEVLRRTPSPSYHSVAAAQGSQHAATKGDDVAQEEPHRMVQEQRKGSSGAFQRYDEQVKAVQVELPSVKSKVRDFWLPEHELSEYLIPRLFVILPESEFLEGDSDTPKGLSRDKFRLHFICEGGYPCQLNTDGTTVGSRDPVDHAHMVPHEGYELLQPDEFLDKFGWYALTVLRFMKECEATGDTVTGLGSNQKDFSNMITPGRTLDRAINYLESKLNTKKTLNVGTDGDSAPNRFHPLSGDELRQLETCLRTKDHEVFGNLLTVITPKRRIQWVCMHHFDEAYLPKAIQDYRQLVTTTKSGFFGLNLRHLTLSLRDFKLATKIMGDLPTFPLMSELSLELDWDFNTTELDWIVRRLNESSVVHLKLDLKDKTFFNPPKLRLLSVRKYQSLQQLYQNPRLQSFRLVGASRFGIRTLRLTGPSESNLRTLHFRIRFDCKEDQEVLQSIIRKCPRLVDLQLGSIYKSEIHDLLAEAIGGLKKLEVLHLYGMEKNRSGGVISNLLSRLQESGCALRELVLVNSKMHEKEIMNLIKSCEKTLEVLVLDLADFQPLKLASILLDLRGPALEDYPLLQNLTSLHLHVSDELQDVRLLSRTLARLSLTHLGLSQQNPQGIKNSLEGKSLLHFEPKSIAADVYRPLESLSLECLSDCPDLASKINRLGLKSLWVIAEVDKLKCEVNQLARALNLSTLRNVALFRTKRTTYWYGSTLTERPISKLDVGKYYGGLEKQILSGAHQDLTLRVGEVIAYNNKLDLSIISVLTYSGQHAQEQTRMVPRAGYSLALRGRGSLKGVTQGMFDDRRGAP</sequence>
<evidence type="ECO:0000313" key="3">
    <source>
        <dbReference type="Proteomes" id="UP000738359"/>
    </source>
</evidence>
<dbReference type="OrthoDB" id="2401985at2759"/>
<accession>A0A9P6JD38</accession>
<comment type="caution">
    <text evidence="2">The sequence shown here is derived from an EMBL/GenBank/DDBJ whole genome shotgun (WGS) entry which is preliminary data.</text>
</comment>
<dbReference type="Gene3D" id="3.80.10.10">
    <property type="entry name" value="Ribonuclease Inhibitor"/>
    <property type="match status" value="2"/>
</dbReference>
<dbReference type="PANTHER" id="PTHR47679">
    <property type="entry name" value="PROTEIN TORNADO 1"/>
    <property type="match status" value="1"/>
</dbReference>
<dbReference type="InterPro" id="IPR032675">
    <property type="entry name" value="LRR_dom_sf"/>
</dbReference>